<feature type="domain" description="3-hydroxyacyl-CoA dehydrogenase C-terminal" evidence="6">
    <location>
        <begin position="184"/>
        <end position="279"/>
    </location>
</feature>
<comment type="caution">
    <text evidence="8">The sequence shown here is derived from an EMBL/GenBank/DDBJ whole genome shotgun (WGS) entry which is preliminary data.</text>
</comment>
<comment type="pathway">
    <text evidence="1">Lipid metabolism; butanoate metabolism.</text>
</comment>
<dbReference type="InterPro" id="IPR006108">
    <property type="entry name" value="3HC_DH_C"/>
</dbReference>
<dbReference type="SUPFAM" id="SSF51735">
    <property type="entry name" value="NAD(P)-binding Rossmann-fold domains"/>
    <property type="match status" value="1"/>
</dbReference>
<dbReference type="OrthoDB" id="9771883at2"/>
<dbReference type="PANTHER" id="PTHR48075:SF5">
    <property type="entry name" value="3-HYDROXYBUTYRYL-COA DEHYDROGENASE"/>
    <property type="match status" value="1"/>
</dbReference>
<dbReference type="InterPro" id="IPR006180">
    <property type="entry name" value="3-OHacyl-CoA_DH_CS"/>
</dbReference>
<reference evidence="8 9" key="1">
    <citation type="journal article" date="2014" name="Genome Announc.">
        <title>Genome Sequence of Youngiibacter fragilis, the Type Strain of the Genus Youngiibacter.</title>
        <authorList>
            <person name="Wawrik C.B."/>
            <person name="Callaghan A.V."/>
            <person name="Stamps B.W."/>
            <person name="Wawrik B."/>
        </authorList>
    </citation>
    <scope>NUCLEOTIDE SEQUENCE [LARGE SCALE GENOMIC DNA]</scope>
    <source>
        <strain evidence="8 9">232.1</strain>
    </source>
</reference>
<dbReference type="GO" id="GO:0019605">
    <property type="term" value="P:butyrate metabolic process"/>
    <property type="evidence" value="ECO:0007669"/>
    <property type="project" value="UniProtKB-UniPathway"/>
</dbReference>
<evidence type="ECO:0000256" key="5">
    <source>
        <dbReference type="PIRSR" id="PIRSR000105-1"/>
    </source>
</evidence>
<comment type="similarity">
    <text evidence="2">Belongs to the 3-hydroxyacyl-CoA dehydrogenase family.</text>
</comment>
<dbReference type="GO" id="GO:0070403">
    <property type="term" value="F:NAD+ binding"/>
    <property type="evidence" value="ECO:0007669"/>
    <property type="project" value="InterPro"/>
</dbReference>
<evidence type="ECO:0000313" key="8">
    <source>
        <dbReference type="EMBL" id="ETA81921.1"/>
    </source>
</evidence>
<evidence type="ECO:0000256" key="1">
    <source>
        <dbReference type="ARBA" id="ARBA00005086"/>
    </source>
</evidence>
<sequence>MKKVGVIGGGVMGSGITEVISKAGIDVVNVDIYPSGLENSKKRITKDMAYLVKKGALTREEADLVLRKITYSTSYESIKDCDFVIEAVPEKIELKKELFSKLDEIVTKEAILASNASALKITEIAGGTKTPERCIGMHFFHPAPVMKLVEIMMGKETSQETFRKSLEFASRIGKIAVPAPESPGFIVNRILVPMINEAAFLVMEGCNPKDVDDAMKLGANHPMGPLELCDYTGVDITYGTMKALYDGFKDEKYKPCPLLIEMIEMGKCGRKTGQGFYKY</sequence>
<evidence type="ECO:0000259" key="6">
    <source>
        <dbReference type="Pfam" id="PF00725"/>
    </source>
</evidence>
<feature type="domain" description="3-hydroxyacyl-CoA dehydrogenase NAD binding" evidence="7">
    <location>
        <begin position="3"/>
        <end position="179"/>
    </location>
</feature>
<feature type="site" description="Important for catalytic activity" evidence="5">
    <location>
        <position position="138"/>
    </location>
</feature>
<dbReference type="EMBL" id="AXUN02000054">
    <property type="protein sequence ID" value="ETA81921.1"/>
    <property type="molecule type" value="Genomic_DNA"/>
</dbReference>
<dbReference type="InterPro" id="IPR013328">
    <property type="entry name" value="6PGD_dom2"/>
</dbReference>
<dbReference type="InterPro" id="IPR006176">
    <property type="entry name" value="3-OHacyl-CoA_DH_NAD-bd"/>
</dbReference>
<dbReference type="STRING" id="994573.T472_0203880"/>
<evidence type="ECO:0000259" key="7">
    <source>
        <dbReference type="Pfam" id="PF02737"/>
    </source>
</evidence>
<dbReference type="PROSITE" id="PS00067">
    <property type="entry name" value="3HCDH"/>
    <property type="match status" value="1"/>
</dbReference>
<dbReference type="InterPro" id="IPR022694">
    <property type="entry name" value="3-OHacyl-CoA_DH"/>
</dbReference>
<accession>V7I9F9</accession>
<dbReference type="Proteomes" id="UP000017747">
    <property type="component" value="Unassembled WGS sequence"/>
</dbReference>
<evidence type="ECO:0000256" key="4">
    <source>
        <dbReference type="ARBA" id="ARBA00067747"/>
    </source>
</evidence>
<dbReference type="Pfam" id="PF00725">
    <property type="entry name" value="3HCDH"/>
    <property type="match status" value="1"/>
</dbReference>
<evidence type="ECO:0000256" key="2">
    <source>
        <dbReference type="ARBA" id="ARBA00009463"/>
    </source>
</evidence>
<dbReference type="SUPFAM" id="SSF48179">
    <property type="entry name" value="6-phosphogluconate dehydrogenase C-terminal domain-like"/>
    <property type="match status" value="1"/>
</dbReference>
<dbReference type="Pfam" id="PF02737">
    <property type="entry name" value="3HCDH_N"/>
    <property type="match status" value="1"/>
</dbReference>
<dbReference type="InterPro" id="IPR036291">
    <property type="entry name" value="NAD(P)-bd_dom_sf"/>
</dbReference>
<evidence type="ECO:0000313" key="9">
    <source>
        <dbReference type="Proteomes" id="UP000017747"/>
    </source>
</evidence>
<keyword evidence="9" id="KW-1185">Reference proteome</keyword>
<dbReference type="Gene3D" id="1.10.1040.10">
    <property type="entry name" value="N-(1-d-carboxylethyl)-l-norvaline Dehydrogenase, domain 2"/>
    <property type="match status" value="1"/>
</dbReference>
<dbReference type="RefSeq" id="WP_023384392.1">
    <property type="nucleotide sequence ID" value="NZ_AXUN02000054.1"/>
</dbReference>
<gene>
    <name evidence="8" type="ORF">T472_0203880</name>
</gene>
<dbReference type="PIRSF" id="PIRSF000105">
    <property type="entry name" value="HCDH"/>
    <property type="match status" value="1"/>
</dbReference>
<dbReference type="Gene3D" id="3.40.50.720">
    <property type="entry name" value="NAD(P)-binding Rossmann-like Domain"/>
    <property type="match status" value="1"/>
</dbReference>
<proteinExistence type="inferred from homology"/>
<dbReference type="UniPathway" id="UPA00863"/>
<dbReference type="PATRIC" id="fig|994573.3.peg.727"/>
<protein>
    <recommendedName>
        <fullName evidence="4">3-hydroxybutyryl-CoA dehydrogenase</fullName>
    </recommendedName>
</protein>
<dbReference type="GO" id="GO:0016616">
    <property type="term" value="F:oxidoreductase activity, acting on the CH-OH group of donors, NAD or NADP as acceptor"/>
    <property type="evidence" value="ECO:0007669"/>
    <property type="project" value="InterPro"/>
</dbReference>
<keyword evidence="3" id="KW-0560">Oxidoreductase</keyword>
<name>V7I9F9_9CLOT</name>
<dbReference type="FunFam" id="3.40.50.720:FF:000009">
    <property type="entry name" value="Fatty oxidation complex, alpha subunit"/>
    <property type="match status" value="1"/>
</dbReference>
<dbReference type="AlphaFoldDB" id="V7I9F9"/>
<organism evidence="8 9">
    <name type="scientific">Youngiibacter fragilis 232.1</name>
    <dbReference type="NCBI Taxonomy" id="994573"/>
    <lineage>
        <taxon>Bacteria</taxon>
        <taxon>Bacillati</taxon>
        <taxon>Bacillota</taxon>
        <taxon>Clostridia</taxon>
        <taxon>Eubacteriales</taxon>
        <taxon>Clostridiaceae</taxon>
        <taxon>Youngiibacter</taxon>
    </lineage>
</organism>
<dbReference type="eggNOG" id="COG1250">
    <property type="taxonomic scope" value="Bacteria"/>
</dbReference>
<dbReference type="PANTHER" id="PTHR48075">
    <property type="entry name" value="3-HYDROXYACYL-COA DEHYDROGENASE FAMILY PROTEIN"/>
    <property type="match status" value="1"/>
</dbReference>
<evidence type="ECO:0000256" key="3">
    <source>
        <dbReference type="ARBA" id="ARBA00023002"/>
    </source>
</evidence>
<dbReference type="InterPro" id="IPR008927">
    <property type="entry name" value="6-PGluconate_DH-like_C_sf"/>
</dbReference>